<keyword evidence="2" id="KW-0812">Transmembrane</keyword>
<dbReference type="EMBL" id="LXQA011041226">
    <property type="protein sequence ID" value="MCI82352.1"/>
    <property type="molecule type" value="Genomic_DNA"/>
</dbReference>
<evidence type="ECO:0000256" key="4">
    <source>
        <dbReference type="ARBA" id="ARBA00023136"/>
    </source>
</evidence>
<accession>A0A392V4J4</accession>
<evidence type="ECO:0000256" key="1">
    <source>
        <dbReference type="ARBA" id="ARBA00004370"/>
    </source>
</evidence>
<dbReference type="Pfam" id="PF00083">
    <property type="entry name" value="Sugar_tr"/>
    <property type="match status" value="1"/>
</dbReference>
<evidence type="ECO:0000256" key="2">
    <source>
        <dbReference type="ARBA" id="ARBA00022692"/>
    </source>
</evidence>
<proteinExistence type="predicted"/>
<dbReference type="Gene3D" id="1.10.286.90">
    <property type="entry name" value="MFS transporter, transmembrane helix TM10b"/>
    <property type="match status" value="1"/>
</dbReference>
<keyword evidence="6" id="KW-1185">Reference proteome</keyword>
<keyword evidence="4" id="KW-0472">Membrane</keyword>
<evidence type="ECO:0000256" key="3">
    <source>
        <dbReference type="ARBA" id="ARBA00022989"/>
    </source>
</evidence>
<feature type="non-terminal residue" evidence="5">
    <location>
        <position position="1"/>
    </location>
</feature>
<dbReference type="GO" id="GO:0022857">
    <property type="term" value="F:transmembrane transporter activity"/>
    <property type="evidence" value="ECO:0007669"/>
    <property type="project" value="InterPro"/>
</dbReference>
<keyword evidence="3" id="KW-1133">Transmembrane helix</keyword>
<dbReference type="Proteomes" id="UP000265520">
    <property type="component" value="Unassembled WGS sequence"/>
</dbReference>
<dbReference type="GO" id="GO:0016020">
    <property type="term" value="C:membrane"/>
    <property type="evidence" value="ECO:0007669"/>
    <property type="project" value="UniProtKB-SubCell"/>
</dbReference>
<name>A0A392V4J4_9FABA</name>
<comment type="caution">
    <text evidence="5">The sequence shown here is derived from an EMBL/GenBank/DDBJ whole genome shotgun (WGS) entry which is preliminary data.</text>
</comment>
<comment type="subcellular location">
    <subcellularLocation>
        <location evidence="1">Membrane</location>
    </subcellularLocation>
</comment>
<evidence type="ECO:0000313" key="6">
    <source>
        <dbReference type="Proteomes" id="UP000265520"/>
    </source>
</evidence>
<evidence type="ECO:0000313" key="5">
    <source>
        <dbReference type="EMBL" id="MCI82352.1"/>
    </source>
</evidence>
<dbReference type="InterPro" id="IPR005828">
    <property type="entry name" value="MFS_sugar_transport-like"/>
</dbReference>
<dbReference type="AlphaFoldDB" id="A0A392V4J4"/>
<sequence>ESPHWLVFKGKVSEAKRVLLSLSTTPEEAELRLQEITTTTEDESDHGPENWTGHASFWKRRCYVLLTGSF</sequence>
<protein>
    <submittedName>
        <fullName evidence="5">Polyol transporter 5-like</fullName>
    </submittedName>
</protein>
<organism evidence="5 6">
    <name type="scientific">Trifolium medium</name>
    <dbReference type="NCBI Taxonomy" id="97028"/>
    <lineage>
        <taxon>Eukaryota</taxon>
        <taxon>Viridiplantae</taxon>
        <taxon>Streptophyta</taxon>
        <taxon>Embryophyta</taxon>
        <taxon>Tracheophyta</taxon>
        <taxon>Spermatophyta</taxon>
        <taxon>Magnoliopsida</taxon>
        <taxon>eudicotyledons</taxon>
        <taxon>Gunneridae</taxon>
        <taxon>Pentapetalae</taxon>
        <taxon>rosids</taxon>
        <taxon>fabids</taxon>
        <taxon>Fabales</taxon>
        <taxon>Fabaceae</taxon>
        <taxon>Papilionoideae</taxon>
        <taxon>50 kb inversion clade</taxon>
        <taxon>NPAAA clade</taxon>
        <taxon>Hologalegina</taxon>
        <taxon>IRL clade</taxon>
        <taxon>Trifolieae</taxon>
        <taxon>Trifolium</taxon>
    </lineage>
</organism>
<reference evidence="5 6" key="1">
    <citation type="journal article" date="2018" name="Front. Plant Sci.">
        <title>Red Clover (Trifolium pratense) and Zigzag Clover (T. medium) - A Picture of Genomic Similarities and Differences.</title>
        <authorList>
            <person name="Dluhosova J."/>
            <person name="Istvanek J."/>
            <person name="Nedelnik J."/>
            <person name="Repkova J."/>
        </authorList>
    </citation>
    <scope>NUCLEOTIDE SEQUENCE [LARGE SCALE GENOMIC DNA]</scope>
    <source>
        <strain evidence="6">cv. 10/8</strain>
        <tissue evidence="5">Leaf</tissue>
    </source>
</reference>